<organism evidence="1">
    <name type="scientific">Anopheles marajoara</name>
    <dbReference type="NCBI Taxonomy" id="58244"/>
    <lineage>
        <taxon>Eukaryota</taxon>
        <taxon>Metazoa</taxon>
        <taxon>Ecdysozoa</taxon>
        <taxon>Arthropoda</taxon>
        <taxon>Hexapoda</taxon>
        <taxon>Insecta</taxon>
        <taxon>Pterygota</taxon>
        <taxon>Neoptera</taxon>
        <taxon>Endopterygota</taxon>
        <taxon>Diptera</taxon>
        <taxon>Nematocera</taxon>
        <taxon>Culicoidea</taxon>
        <taxon>Culicidae</taxon>
        <taxon>Anophelinae</taxon>
        <taxon>Anopheles</taxon>
    </lineage>
</organism>
<protein>
    <submittedName>
        <fullName evidence="1">Putative secreted protein</fullName>
    </submittedName>
</protein>
<name>A0A2M4CEG7_9DIPT</name>
<evidence type="ECO:0000313" key="1">
    <source>
        <dbReference type="EMBL" id="MBW63746.1"/>
    </source>
</evidence>
<accession>A0A2M4CEG7</accession>
<dbReference type="AlphaFoldDB" id="A0A2M4CEG7"/>
<sequence>MPWASHLFAAGLAYWMQSHSDDAMHKRQSTGVSRERDELCWTEGHAKAPVQRRSLDFCLPGCSSQRWCW</sequence>
<proteinExistence type="predicted"/>
<reference evidence="1" key="1">
    <citation type="submission" date="2018-01" db="EMBL/GenBank/DDBJ databases">
        <title>An insight into the sialome of Amazonian anophelines.</title>
        <authorList>
            <person name="Ribeiro J.M."/>
            <person name="Scarpassa V."/>
            <person name="Calvo E."/>
        </authorList>
    </citation>
    <scope>NUCLEOTIDE SEQUENCE</scope>
    <source>
        <tissue evidence="1">Salivary glands</tissue>
    </source>
</reference>
<dbReference type="EMBL" id="GGFJ01014605">
    <property type="protein sequence ID" value="MBW63746.1"/>
    <property type="molecule type" value="Transcribed_RNA"/>
</dbReference>